<protein>
    <submittedName>
        <fullName evidence="6">Putative carboxylesterase</fullName>
    </submittedName>
</protein>
<organism evidence="6 7">
    <name type="scientific">Rhodococcus wratislaviensis NBRC 100605</name>
    <dbReference type="NCBI Taxonomy" id="1219028"/>
    <lineage>
        <taxon>Bacteria</taxon>
        <taxon>Bacillati</taxon>
        <taxon>Actinomycetota</taxon>
        <taxon>Actinomycetes</taxon>
        <taxon>Mycobacteriales</taxon>
        <taxon>Nocardiaceae</taxon>
        <taxon>Rhodococcus</taxon>
    </lineage>
</organism>
<evidence type="ECO:0000256" key="1">
    <source>
        <dbReference type="ARBA" id="ARBA00010088"/>
    </source>
</evidence>
<comment type="caution">
    <text evidence="6">The sequence shown here is derived from an EMBL/GenBank/DDBJ whole genome shotgun (WGS) entry which is preliminary data.</text>
</comment>
<dbReference type="Proteomes" id="UP000019491">
    <property type="component" value="Unassembled WGS sequence"/>
</dbReference>
<dbReference type="EMBL" id="BAWF01000041">
    <property type="protein sequence ID" value="GAF47493.1"/>
    <property type="molecule type" value="Genomic_DNA"/>
</dbReference>
<evidence type="ECO:0000256" key="2">
    <source>
        <dbReference type="ARBA" id="ARBA00022729"/>
    </source>
</evidence>
<evidence type="ECO:0000259" key="5">
    <source>
        <dbReference type="Pfam" id="PF08386"/>
    </source>
</evidence>
<dbReference type="PANTHER" id="PTHR43248:SF29">
    <property type="entry name" value="TRIPEPTIDYL AMINOPEPTIDASE"/>
    <property type="match status" value="1"/>
</dbReference>
<feature type="domain" description="Peptidase S33 tripeptidyl aminopeptidase-like C-terminal" evidence="5">
    <location>
        <begin position="346"/>
        <end position="438"/>
    </location>
</feature>
<keyword evidence="2" id="KW-0732">Signal</keyword>
<dbReference type="PANTHER" id="PTHR43248">
    <property type="entry name" value="2-SUCCINYL-6-HYDROXY-2,4-CYCLOHEXADIENE-1-CARBOXYLATE SYNTHASE"/>
    <property type="match status" value="1"/>
</dbReference>
<evidence type="ECO:0000313" key="7">
    <source>
        <dbReference type="Proteomes" id="UP000019491"/>
    </source>
</evidence>
<keyword evidence="7" id="KW-1185">Reference proteome</keyword>
<evidence type="ECO:0000256" key="3">
    <source>
        <dbReference type="ARBA" id="ARBA00022801"/>
    </source>
</evidence>
<dbReference type="InterPro" id="IPR000073">
    <property type="entry name" value="AB_hydrolase_1"/>
</dbReference>
<sequence length="440" mass="46483">MPLDYDDPTGRTAQIALLKAPARGEATGSLLLNPGGPGGPGMSMAAVASTTWVDSPVTEKFDLIGFDPRGVGASTPAIDCFTDTELDNGAATTVTVGEGRWTEDDTRTLVTRCAQGSGGQDVLAHAGTRDAARDMDILRAVVGDEKLSYLGQSYGTRLGAVYAEMYPQNVRAMVLDGAIDPHAGTTERRISQFAGFQRSFDEMAAFCATRPDCPLGTDPSTAVDNFQNIIRPLIDQPITGPDGRQMDFNGAYSSVMAGLYTSEAWPAIIDGIAELRTGHADTLLALGDAFGGRDADGRHSNYSEAVFAINRLDEQRNTPEQEVDLKCRIQQVAPFTDAGLGPDGAREPCEFWPAEPTLGYPYATGIDGLPETLTISITGDPATPHQGGISLADTLGGTLLTVEGEQHTIAYSGASDCVNDIVADYLIDLTTPPGDPRCTL</sequence>
<dbReference type="InterPro" id="IPR051601">
    <property type="entry name" value="Serine_prot/Carboxylest_S33"/>
</dbReference>
<dbReference type="InterPro" id="IPR029058">
    <property type="entry name" value="AB_hydrolase_fold"/>
</dbReference>
<feature type="domain" description="AB hydrolase-1" evidence="4">
    <location>
        <begin position="30"/>
        <end position="254"/>
    </location>
</feature>
<dbReference type="GO" id="GO:0016787">
    <property type="term" value="F:hydrolase activity"/>
    <property type="evidence" value="ECO:0007669"/>
    <property type="project" value="UniProtKB-KW"/>
</dbReference>
<comment type="similarity">
    <text evidence="1">Belongs to the peptidase S33 family.</text>
</comment>
<proteinExistence type="inferred from homology"/>
<dbReference type="Gene3D" id="3.40.50.1820">
    <property type="entry name" value="alpha/beta hydrolase"/>
    <property type="match status" value="1"/>
</dbReference>
<evidence type="ECO:0000313" key="6">
    <source>
        <dbReference type="EMBL" id="GAF47493.1"/>
    </source>
</evidence>
<keyword evidence="3" id="KW-0378">Hydrolase</keyword>
<name>X0PW53_RHOWR</name>
<reference evidence="6 7" key="1">
    <citation type="submission" date="2014-02" db="EMBL/GenBank/DDBJ databases">
        <title>Whole genome shotgun sequence of Rhodococcus wratislaviensis NBRC 100605.</title>
        <authorList>
            <person name="Hosoyama A."/>
            <person name="Tsuchikane K."/>
            <person name="Yoshida I."/>
            <person name="Ohji S."/>
            <person name="Ichikawa N."/>
            <person name="Yamazoe A."/>
            <person name="Fujita N."/>
        </authorList>
    </citation>
    <scope>NUCLEOTIDE SEQUENCE [LARGE SCALE GENOMIC DNA]</scope>
    <source>
        <strain evidence="6 7">NBRC 100605</strain>
    </source>
</reference>
<gene>
    <name evidence="6" type="ORF">RW1_041_00380</name>
</gene>
<dbReference type="RefSeq" id="WP_255221610.1">
    <property type="nucleotide sequence ID" value="NZ_BAWF01000041.1"/>
</dbReference>
<dbReference type="AlphaFoldDB" id="X0PW53"/>
<evidence type="ECO:0000259" key="4">
    <source>
        <dbReference type="Pfam" id="PF00561"/>
    </source>
</evidence>
<dbReference type="Pfam" id="PF08386">
    <property type="entry name" value="Abhydrolase_4"/>
    <property type="match status" value="1"/>
</dbReference>
<dbReference type="SUPFAM" id="SSF53474">
    <property type="entry name" value="alpha/beta-Hydrolases"/>
    <property type="match status" value="1"/>
</dbReference>
<dbReference type="Pfam" id="PF00561">
    <property type="entry name" value="Abhydrolase_1"/>
    <property type="match status" value="1"/>
</dbReference>
<dbReference type="InterPro" id="IPR013595">
    <property type="entry name" value="Pept_S33_TAP-like_C"/>
</dbReference>
<accession>X0PW53</accession>